<comment type="similarity">
    <text evidence="3">Belongs to the transferase hexapeptide repeat family.</text>
</comment>
<dbReference type="PANTHER" id="PTHR43017:SF1">
    <property type="entry name" value="ACETYLTRANSFERASE YJL218W-RELATED"/>
    <property type="match status" value="1"/>
</dbReference>
<evidence type="ECO:0000313" key="6">
    <source>
        <dbReference type="Proteomes" id="UP001433088"/>
    </source>
</evidence>
<dbReference type="Pfam" id="PF00132">
    <property type="entry name" value="Hexapep"/>
    <property type="match status" value="1"/>
</dbReference>
<keyword evidence="3 5" id="KW-0012">Acyltransferase</keyword>
<dbReference type="PROSITE" id="PS00101">
    <property type="entry name" value="HEXAPEP_TRANSFERASES"/>
    <property type="match status" value="1"/>
</dbReference>
<dbReference type="InterPro" id="IPR018357">
    <property type="entry name" value="Hexapep_transf_CS"/>
</dbReference>
<sequence>MNQKEWDRMIGQELYDPFNVHDDSFQRVHAAQRKFNASDDLNDRQAFEELKRCFAQAPDDMVLLAPVYFDHGDRIRFGRHFFANTGLTILDENYVTFGDNVFLAPHVSIYTAGHPIDAEVRNTNLEYAKPVTIGSDVWIGGNVVINPGVTIGDDVVIGSGSVVTHDIPSHVVAAGNPCRVIRPITQADADLWHCKLSEYKKSILSHIIPQKQPRKNHIPEKQIEKPYTRKTNHCKKN</sequence>
<dbReference type="Proteomes" id="UP001433088">
    <property type="component" value="Unassembled WGS sequence"/>
</dbReference>
<feature type="compositionally biased region" description="Basic and acidic residues" evidence="4">
    <location>
        <begin position="217"/>
        <end position="227"/>
    </location>
</feature>
<dbReference type="SUPFAM" id="SSF51161">
    <property type="entry name" value="Trimeric LpxA-like enzymes"/>
    <property type="match status" value="1"/>
</dbReference>
<evidence type="ECO:0000256" key="1">
    <source>
        <dbReference type="ARBA" id="ARBA00022679"/>
    </source>
</evidence>
<dbReference type="PANTHER" id="PTHR43017">
    <property type="entry name" value="GALACTOSIDE O-ACETYLTRANSFERASE"/>
    <property type="match status" value="1"/>
</dbReference>
<gene>
    <name evidence="5" type="ORF">WMO23_10300</name>
</gene>
<dbReference type="RefSeq" id="WP_303267803.1">
    <property type="nucleotide sequence ID" value="NZ_JBBMEU010000083.1"/>
</dbReference>
<dbReference type="InterPro" id="IPR011004">
    <property type="entry name" value="Trimer_LpxA-like_sf"/>
</dbReference>
<keyword evidence="6" id="KW-1185">Reference proteome</keyword>
<reference evidence="5 6" key="1">
    <citation type="submission" date="2024-03" db="EMBL/GenBank/DDBJ databases">
        <title>Human intestinal bacterial collection.</title>
        <authorList>
            <person name="Pauvert C."/>
            <person name="Hitch T.C.A."/>
            <person name="Clavel T."/>
        </authorList>
    </citation>
    <scope>NUCLEOTIDE SEQUENCE [LARGE SCALE GENOMIC DNA]</scope>
    <source>
        <strain evidence="5 6">CLA-AA-H81</strain>
    </source>
</reference>
<proteinExistence type="inferred from homology"/>
<evidence type="ECO:0000256" key="3">
    <source>
        <dbReference type="RuleBase" id="RU367021"/>
    </source>
</evidence>
<evidence type="ECO:0000256" key="4">
    <source>
        <dbReference type="SAM" id="MobiDB-lite"/>
    </source>
</evidence>
<dbReference type="EC" id="2.3.1.-" evidence="3"/>
<comment type="caution">
    <text evidence="5">The sequence shown here is derived from an EMBL/GenBank/DDBJ whole genome shotgun (WGS) entry which is preliminary data.</text>
</comment>
<dbReference type="InterPro" id="IPR001451">
    <property type="entry name" value="Hexapep"/>
</dbReference>
<accession>A0ABV1CYA2</accession>
<keyword evidence="1 3" id="KW-0808">Transferase</keyword>
<protein>
    <recommendedName>
        <fullName evidence="3">Acetyltransferase</fullName>
        <ecNumber evidence="3">2.3.1.-</ecNumber>
    </recommendedName>
</protein>
<dbReference type="InterPro" id="IPR039369">
    <property type="entry name" value="LacA-like"/>
</dbReference>
<keyword evidence="2" id="KW-0677">Repeat</keyword>
<organism evidence="5 6">
    <name type="scientific">Megasphaera intestinihominis</name>
    <dbReference type="NCBI Taxonomy" id="3133159"/>
    <lineage>
        <taxon>Bacteria</taxon>
        <taxon>Bacillati</taxon>
        <taxon>Bacillota</taxon>
        <taxon>Negativicutes</taxon>
        <taxon>Veillonellales</taxon>
        <taxon>Veillonellaceae</taxon>
        <taxon>Megasphaera</taxon>
    </lineage>
</organism>
<dbReference type="Gene3D" id="2.160.10.10">
    <property type="entry name" value="Hexapeptide repeat proteins"/>
    <property type="match status" value="1"/>
</dbReference>
<evidence type="ECO:0000256" key="2">
    <source>
        <dbReference type="ARBA" id="ARBA00022737"/>
    </source>
</evidence>
<dbReference type="EMBL" id="JBBMEU010000083">
    <property type="protein sequence ID" value="MEQ2423114.1"/>
    <property type="molecule type" value="Genomic_DNA"/>
</dbReference>
<feature type="compositionally biased region" description="Basic residues" evidence="4">
    <location>
        <begin position="228"/>
        <end position="237"/>
    </location>
</feature>
<dbReference type="CDD" id="cd03357">
    <property type="entry name" value="LbH_MAT_GAT"/>
    <property type="match status" value="1"/>
</dbReference>
<dbReference type="GO" id="GO:0016746">
    <property type="term" value="F:acyltransferase activity"/>
    <property type="evidence" value="ECO:0007669"/>
    <property type="project" value="UniProtKB-KW"/>
</dbReference>
<name>A0ABV1CYA2_9FIRM</name>
<feature type="region of interest" description="Disordered" evidence="4">
    <location>
        <begin position="211"/>
        <end position="237"/>
    </location>
</feature>
<evidence type="ECO:0000313" key="5">
    <source>
        <dbReference type="EMBL" id="MEQ2423114.1"/>
    </source>
</evidence>